<dbReference type="EMBL" id="HBHI01004403">
    <property type="protein sequence ID" value="CAD9658438.1"/>
    <property type="molecule type" value="Transcribed_RNA"/>
</dbReference>
<evidence type="ECO:0000313" key="1">
    <source>
        <dbReference type="EMBL" id="CAD9658438.1"/>
    </source>
</evidence>
<reference evidence="1" key="1">
    <citation type="submission" date="2021-01" db="EMBL/GenBank/DDBJ databases">
        <authorList>
            <person name="Corre E."/>
            <person name="Pelletier E."/>
            <person name="Niang G."/>
            <person name="Scheremetjew M."/>
            <person name="Finn R."/>
            <person name="Kale V."/>
            <person name="Holt S."/>
            <person name="Cochrane G."/>
            <person name="Meng A."/>
            <person name="Brown T."/>
            <person name="Cohen L."/>
        </authorList>
    </citation>
    <scope>NUCLEOTIDE SEQUENCE</scope>
    <source>
        <strain evidence="1">CCMP1452</strain>
    </source>
</reference>
<protein>
    <submittedName>
        <fullName evidence="1">Uncharacterized protein</fullName>
    </submittedName>
</protein>
<sequence>MNFTKTNHVIQTKTLEKGNRNIVFSRLFRRLHAKESSILDIVPAAQAVPKASKLGIKYHQQENATGICRSKEEEKEHIVESSDASESLSASGSKRLFVAI</sequence>
<accession>A0A7S2VYW1</accession>
<proteinExistence type="predicted"/>
<gene>
    <name evidence="1" type="ORF">EANT1437_LOCUS2240</name>
</gene>
<organism evidence="1">
    <name type="scientific">Eucampia antarctica</name>
    <dbReference type="NCBI Taxonomy" id="49252"/>
    <lineage>
        <taxon>Eukaryota</taxon>
        <taxon>Sar</taxon>
        <taxon>Stramenopiles</taxon>
        <taxon>Ochrophyta</taxon>
        <taxon>Bacillariophyta</taxon>
        <taxon>Mediophyceae</taxon>
        <taxon>Biddulphiophycidae</taxon>
        <taxon>Hemiaulales</taxon>
        <taxon>Hemiaulaceae</taxon>
        <taxon>Eucampia</taxon>
    </lineage>
</organism>
<dbReference type="AlphaFoldDB" id="A0A7S2VYW1"/>
<name>A0A7S2VYW1_9STRA</name>